<dbReference type="Gene3D" id="3.20.20.140">
    <property type="entry name" value="Metal-dependent hydrolases"/>
    <property type="match status" value="1"/>
</dbReference>
<protein>
    <recommendedName>
        <fullName evidence="2">Amidohydrolase-related domain-containing protein</fullName>
    </recommendedName>
</protein>
<keyword evidence="4" id="KW-1185">Reference proteome</keyword>
<dbReference type="GO" id="GO:0016787">
    <property type="term" value="F:hydrolase activity"/>
    <property type="evidence" value="ECO:0007669"/>
    <property type="project" value="InterPro"/>
</dbReference>
<feature type="domain" description="Amidohydrolase-related" evidence="2">
    <location>
        <begin position="3"/>
        <end position="251"/>
    </location>
</feature>
<dbReference type="AlphaFoldDB" id="A0A4R1SC97"/>
<dbReference type="EMBL" id="SLUN01000001">
    <property type="protein sequence ID" value="TCL76914.1"/>
    <property type="molecule type" value="Genomic_DNA"/>
</dbReference>
<evidence type="ECO:0000256" key="1">
    <source>
        <dbReference type="ARBA" id="ARBA00023239"/>
    </source>
</evidence>
<evidence type="ECO:0000313" key="4">
    <source>
        <dbReference type="Proteomes" id="UP000295008"/>
    </source>
</evidence>
<organism evidence="3 4">
    <name type="scientific">Hydrogenispora ethanolica</name>
    <dbReference type="NCBI Taxonomy" id="1082276"/>
    <lineage>
        <taxon>Bacteria</taxon>
        <taxon>Bacillati</taxon>
        <taxon>Bacillota</taxon>
        <taxon>Hydrogenispora</taxon>
    </lineage>
</organism>
<gene>
    <name evidence="3" type="ORF">EDC14_1001199</name>
</gene>
<accession>A0A4R1SC97</accession>
<dbReference type="Pfam" id="PF04909">
    <property type="entry name" value="Amidohydro_2"/>
    <property type="match status" value="1"/>
</dbReference>
<dbReference type="SUPFAM" id="SSF51556">
    <property type="entry name" value="Metallo-dependent hydrolases"/>
    <property type="match status" value="1"/>
</dbReference>
<sequence>MIIDGHAHISETDYGGAEQYLVQLAASGIDQGVVVPGGMLDVRKMTDYVTGRAKPEHPEPNNRYLQACWQSHPSKLRGLICINPHDPDGPAKLEEGFRQGFRGLKLSPLSHEFSFASKAVADLAACCGEHGLPLYTHVVYSPGASTARLVALARQFPGTRFILGHMGFGPADQEGLEAAASLDNFYLETSTANFLHLQAAVARVGASKLVFGSEFPLSHPAVELQKILLLKLAGAEQDRILGGNIRELLRLSGEA</sequence>
<dbReference type="RefSeq" id="WP_132012305.1">
    <property type="nucleotide sequence ID" value="NZ_SLUN01000001.1"/>
</dbReference>
<proteinExistence type="predicted"/>
<evidence type="ECO:0000259" key="2">
    <source>
        <dbReference type="Pfam" id="PF04909"/>
    </source>
</evidence>
<comment type="caution">
    <text evidence="3">The sequence shown here is derived from an EMBL/GenBank/DDBJ whole genome shotgun (WGS) entry which is preliminary data.</text>
</comment>
<keyword evidence="1" id="KW-0456">Lyase</keyword>
<dbReference type="Proteomes" id="UP000295008">
    <property type="component" value="Unassembled WGS sequence"/>
</dbReference>
<dbReference type="InterPro" id="IPR006680">
    <property type="entry name" value="Amidohydro-rel"/>
</dbReference>
<dbReference type="GO" id="GO:0016831">
    <property type="term" value="F:carboxy-lyase activity"/>
    <property type="evidence" value="ECO:0007669"/>
    <property type="project" value="InterPro"/>
</dbReference>
<name>A0A4R1SC97_HYDET</name>
<dbReference type="InterPro" id="IPR032465">
    <property type="entry name" value="ACMSD"/>
</dbReference>
<dbReference type="OrthoDB" id="9771932at2"/>
<evidence type="ECO:0000313" key="3">
    <source>
        <dbReference type="EMBL" id="TCL76914.1"/>
    </source>
</evidence>
<reference evidence="3 4" key="1">
    <citation type="submission" date="2019-03" db="EMBL/GenBank/DDBJ databases">
        <title>Genomic Encyclopedia of Type Strains, Phase IV (KMG-IV): sequencing the most valuable type-strain genomes for metagenomic binning, comparative biology and taxonomic classification.</title>
        <authorList>
            <person name="Goeker M."/>
        </authorList>
    </citation>
    <scope>NUCLEOTIDE SEQUENCE [LARGE SCALE GENOMIC DNA]</scope>
    <source>
        <strain evidence="3 4">LX-B</strain>
    </source>
</reference>
<dbReference type="PANTHER" id="PTHR21240">
    <property type="entry name" value="2-AMINO-3-CARBOXYLMUCONATE-6-SEMIALDEHYDE DECARBOXYLASE"/>
    <property type="match status" value="1"/>
</dbReference>
<dbReference type="InterPro" id="IPR032466">
    <property type="entry name" value="Metal_Hydrolase"/>
</dbReference>